<comment type="subunit">
    <text evidence="1">Monomer.</text>
</comment>
<dbReference type="InterPro" id="IPR009050">
    <property type="entry name" value="Globin-like_sf"/>
</dbReference>
<dbReference type="EMBL" id="JAKKPZ010000016">
    <property type="protein sequence ID" value="KAI1713065.1"/>
    <property type="molecule type" value="Genomic_DNA"/>
</dbReference>
<dbReference type="InterPro" id="IPR013314">
    <property type="entry name" value="Globin_lamprey/hagfish"/>
</dbReference>
<gene>
    <name evidence="7" type="ORF">DdX_09135</name>
</gene>
<evidence type="ECO:0000256" key="5">
    <source>
        <dbReference type="RuleBase" id="RU000356"/>
    </source>
</evidence>
<keyword evidence="5" id="KW-0561">Oxygen transport</keyword>
<feature type="domain" description="Globin" evidence="6">
    <location>
        <begin position="152"/>
        <end position="299"/>
    </location>
</feature>
<dbReference type="GO" id="GO:0020037">
    <property type="term" value="F:heme binding"/>
    <property type="evidence" value="ECO:0007669"/>
    <property type="project" value="InterPro"/>
</dbReference>
<keyword evidence="3" id="KW-0479">Metal-binding</keyword>
<dbReference type="GO" id="GO:0005344">
    <property type="term" value="F:oxygen carrier activity"/>
    <property type="evidence" value="ECO:0007669"/>
    <property type="project" value="UniProtKB-KW"/>
</dbReference>
<evidence type="ECO:0000313" key="8">
    <source>
        <dbReference type="Proteomes" id="UP001201812"/>
    </source>
</evidence>
<comment type="similarity">
    <text evidence="5">Belongs to the globin family.</text>
</comment>
<accession>A0AAD4N4W0</accession>
<dbReference type="InterPro" id="IPR044399">
    <property type="entry name" value="Mb-like_M"/>
</dbReference>
<name>A0AAD4N4W0_9BILA</name>
<dbReference type="GO" id="GO:0019825">
    <property type="term" value="F:oxygen binding"/>
    <property type="evidence" value="ECO:0007669"/>
    <property type="project" value="InterPro"/>
</dbReference>
<reference evidence="7" key="1">
    <citation type="submission" date="2022-01" db="EMBL/GenBank/DDBJ databases">
        <title>Genome Sequence Resource for Two Populations of Ditylenchus destructor, the Migratory Endoparasitic Phytonematode.</title>
        <authorList>
            <person name="Zhang H."/>
            <person name="Lin R."/>
            <person name="Xie B."/>
        </authorList>
    </citation>
    <scope>NUCLEOTIDE SEQUENCE</scope>
    <source>
        <strain evidence="7">BazhouSP</strain>
    </source>
</reference>
<dbReference type="GO" id="GO:0005506">
    <property type="term" value="F:iron ion binding"/>
    <property type="evidence" value="ECO:0007669"/>
    <property type="project" value="InterPro"/>
</dbReference>
<dbReference type="PROSITE" id="PS01033">
    <property type="entry name" value="GLOBIN"/>
    <property type="match status" value="1"/>
</dbReference>
<dbReference type="CDD" id="cd01040">
    <property type="entry name" value="Mb-like"/>
    <property type="match status" value="1"/>
</dbReference>
<dbReference type="Gene3D" id="1.10.490.10">
    <property type="entry name" value="Globins"/>
    <property type="match status" value="1"/>
</dbReference>
<organism evidence="7 8">
    <name type="scientific">Ditylenchus destructor</name>
    <dbReference type="NCBI Taxonomy" id="166010"/>
    <lineage>
        <taxon>Eukaryota</taxon>
        <taxon>Metazoa</taxon>
        <taxon>Ecdysozoa</taxon>
        <taxon>Nematoda</taxon>
        <taxon>Chromadorea</taxon>
        <taxon>Rhabditida</taxon>
        <taxon>Tylenchina</taxon>
        <taxon>Tylenchomorpha</taxon>
        <taxon>Sphaerularioidea</taxon>
        <taxon>Anguinidae</taxon>
        <taxon>Anguininae</taxon>
        <taxon>Ditylenchus</taxon>
    </lineage>
</organism>
<evidence type="ECO:0000256" key="4">
    <source>
        <dbReference type="ARBA" id="ARBA00023004"/>
    </source>
</evidence>
<evidence type="ECO:0000313" key="7">
    <source>
        <dbReference type="EMBL" id="KAI1713065.1"/>
    </source>
</evidence>
<keyword evidence="8" id="KW-1185">Reference proteome</keyword>
<dbReference type="InterPro" id="IPR012292">
    <property type="entry name" value="Globin/Proto"/>
</dbReference>
<evidence type="ECO:0000259" key="6">
    <source>
        <dbReference type="PROSITE" id="PS01033"/>
    </source>
</evidence>
<evidence type="ECO:0000256" key="2">
    <source>
        <dbReference type="ARBA" id="ARBA00022617"/>
    </source>
</evidence>
<dbReference type="Proteomes" id="UP001201812">
    <property type="component" value="Unassembled WGS sequence"/>
</dbReference>
<sequence length="311" mass="35458">MYRTANGDTNATNTCDEVFHADAGNEARAKLTRQVERTDSKSNLLRTDSRERLIPEFAKLSFGMREVSCDLGIGSEPDTPDLLKNHQKIMQKVPDSGTPPNLPLEKKDSYDSVAISIDSNRFSSTSFSLDSSGGSMDEDSEYTRKMHVQVSRLTREQRDLLKESFQSVMEKNMVKTGMSIMLKLFADYPHYKNIWPQFRQIPDSSLMNADVLSKHAKVYMGGLRLIINSMDDDELLKRSLKRIACAHVRRSIHNSHIQHMLPSLLEVVEENSPQFTLEIRESWTTLFDVIANLIDIFRASESKALHARHQH</sequence>
<keyword evidence="4" id="KW-0408">Iron</keyword>
<dbReference type="GO" id="GO:0016491">
    <property type="term" value="F:oxidoreductase activity"/>
    <property type="evidence" value="ECO:0007669"/>
    <property type="project" value="TreeGrafter"/>
</dbReference>
<keyword evidence="2 5" id="KW-0349">Heme</keyword>
<dbReference type="Pfam" id="PF00042">
    <property type="entry name" value="Globin"/>
    <property type="match status" value="1"/>
</dbReference>
<evidence type="ECO:0000256" key="1">
    <source>
        <dbReference type="ARBA" id="ARBA00011245"/>
    </source>
</evidence>
<dbReference type="InterPro" id="IPR000971">
    <property type="entry name" value="Globin"/>
</dbReference>
<proteinExistence type="inferred from homology"/>
<dbReference type="PANTHER" id="PTHR46783:SF1">
    <property type="entry name" value="CYTOGLOBIN-1-RELATED"/>
    <property type="match status" value="1"/>
</dbReference>
<dbReference type="PANTHER" id="PTHR46783">
    <property type="entry name" value="CYTOGLOBIN"/>
    <property type="match status" value="1"/>
</dbReference>
<comment type="caution">
    <text evidence="7">The sequence shown here is derived from an EMBL/GenBank/DDBJ whole genome shotgun (WGS) entry which is preliminary data.</text>
</comment>
<dbReference type="SUPFAM" id="SSF46458">
    <property type="entry name" value="Globin-like"/>
    <property type="match status" value="1"/>
</dbReference>
<dbReference type="AlphaFoldDB" id="A0AAD4N4W0"/>
<protein>
    <submittedName>
        <fullName evidence="7">Globin domain-containing protein</fullName>
    </submittedName>
</protein>
<evidence type="ECO:0000256" key="3">
    <source>
        <dbReference type="ARBA" id="ARBA00022723"/>
    </source>
</evidence>
<keyword evidence="5" id="KW-0813">Transport</keyword>